<accession>A0A840GF47</accession>
<keyword evidence="1" id="KW-0472">Membrane</keyword>
<dbReference type="AlphaFoldDB" id="A0A840GF47"/>
<feature type="transmembrane region" description="Helical" evidence="1">
    <location>
        <begin position="121"/>
        <end position="142"/>
    </location>
</feature>
<keyword evidence="1" id="KW-0812">Transmembrane</keyword>
<keyword evidence="4" id="KW-1185">Reference proteome</keyword>
<dbReference type="Proteomes" id="UP000587070">
    <property type="component" value="Unassembled WGS sequence"/>
</dbReference>
<evidence type="ECO:0000313" key="4">
    <source>
        <dbReference type="Proteomes" id="UP000587070"/>
    </source>
</evidence>
<reference evidence="3 4" key="1">
    <citation type="submission" date="2020-08" db="EMBL/GenBank/DDBJ databases">
        <title>Genome sequencing of Purple Non-Sulfur Bacteria from various extreme environments.</title>
        <authorList>
            <person name="Mayer M."/>
        </authorList>
    </citation>
    <scope>NUCLEOTIDE SEQUENCE [LARGE SCALE GENOMIC DNA]</scope>
    <source>
        <strain evidence="3 4">2761</strain>
    </source>
</reference>
<keyword evidence="2" id="KW-0732">Signal</keyword>
<feature type="signal peptide" evidence="2">
    <location>
        <begin position="1"/>
        <end position="23"/>
    </location>
</feature>
<dbReference type="EMBL" id="JACIGE010000003">
    <property type="protein sequence ID" value="MBB4246849.1"/>
    <property type="molecule type" value="Genomic_DNA"/>
</dbReference>
<feature type="chain" id="PRO_5032659061" evidence="2">
    <location>
        <begin position="24"/>
        <end position="147"/>
    </location>
</feature>
<comment type="caution">
    <text evidence="3">The sequence shown here is derived from an EMBL/GenBank/DDBJ whole genome shotgun (WGS) entry which is preliminary data.</text>
</comment>
<evidence type="ECO:0000256" key="2">
    <source>
        <dbReference type="SAM" id="SignalP"/>
    </source>
</evidence>
<dbReference type="RefSeq" id="WP_153115350.1">
    <property type="nucleotide sequence ID" value="NZ_JACIGE010000003.1"/>
</dbReference>
<evidence type="ECO:0000313" key="3">
    <source>
        <dbReference type="EMBL" id="MBB4246849.1"/>
    </source>
</evidence>
<name>A0A840GF47_RHOTE</name>
<evidence type="ECO:0000256" key="1">
    <source>
        <dbReference type="SAM" id="Phobius"/>
    </source>
</evidence>
<organism evidence="3 4">
    <name type="scientific">Rhodocyclus tenuis</name>
    <name type="common">Rhodospirillum tenue</name>
    <dbReference type="NCBI Taxonomy" id="1066"/>
    <lineage>
        <taxon>Bacteria</taxon>
        <taxon>Pseudomonadati</taxon>
        <taxon>Pseudomonadota</taxon>
        <taxon>Betaproteobacteria</taxon>
        <taxon>Rhodocyclales</taxon>
        <taxon>Rhodocyclaceae</taxon>
        <taxon>Rhodocyclus</taxon>
    </lineage>
</organism>
<gene>
    <name evidence="3" type="ORF">GGD90_001212</name>
</gene>
<keyword evidence="1" id="KW-1133">Transmembrane helix</keyword>
<dbReference type="OrthoDB" id="9156296at2"/>
<proteinExistence type="predicted"/>
<sequence length="147" mass="15709">MSSVLRALAALLCAALLAPPVAAHEVKLETREQAATVVSLRYADGEPFAFEAYELYLPGKETPEQVGRTNAAGELVFLSGQHAEWRLKAFSADGHGVDQRLQLAVPSVEATTTPAAEPPRVLLLLSGAGVLFGLFGLVQLFLRRKGK</sequence>
<protein>
    <submittedName>
        <fullName evidence="3">Nickel transport protein</fullName>
    </submittedName>
</protein>